<evidence type="ECO:0000256" key="2">
    <source>
        <dbReference type="ARBA" id="ARBA00023315"/>
    </source>
</evidence>
<keyword evidence="3" id="KW-0963">Cytoplasm</keyword>
<evidence type="ECO:0000313" key="6">
    <source>
        <dbReference type="Proteomes" id="UP000190476"/>
    </source>
</evidence>
<comment type="catalytic activity">
    <reaction evidence="3">
        <text>N-terminal L-alanyl-[ribosomal protein bS18] + acetyl-CoA = N-terminal N(alpha)-acetyl-L-alanyl-[ribosomal protein bS18] + CoA + H(+)</text>
        <dbReference type="Rhea" id="RHEA:43756"/>
        <dbReference type="Rhea" id="RHEA-COMP:10676"/>
        <dbReference type="Rhea" id="RHEA-COMP:10677"/>
        <dbReference type="ChEBI" id="CHEBI:15378"/>
        <dbReference type="ChEBI" id="CHEBI:57287"/>
        <dbReference type="ChEBI" id="CHEBI:57288"/>
        <dbReference type="ChEBI" id="CHEBI:64718"/>
        <dbReference type="ChEBI" id="CHEBI:83683"/>
        <dbReference type="EC" id="2.3.1.266"/>
    </reaction>
</comment>
<dbReference type="STRING" id="1351755.CCH01_22720"/>
<keyword evidence="6" id="KW-1185">Reference proteome</keyword>
<dbReference type="PANTHER" id="PTHR42919">
    <property type="entry name" value="N-ALPHA-ACETYLTRANSFERASE"/>
    <property type="match status" value="1"/>
</dbReference>
<proteinExistence type="inferred from homology"/>
<dbReference type="GO" id="GO:0005737">
    <property type="term" value="C:cytoplasm"/>
    <property type="evidence" value="ECO:0007669"/>
    <property type="project" value="UniProtKB-SubCell"/>
</dbReference>
<gene>
    <name evidence="5" type="ORF">CCH01_22720</name>
</gene>
<dbReference type="NCBIfam" id="TIGR01575">
    <property type="entry name" value="rimI"/>
    <property type="match status" value="1"/>
</dbReference>
<dbReference type="GO" id="GO:0008999">
    <property type="term" value="F:protein-N-terminal-alanine acetyltransferase activity"/>
    <property type="evidence" value="ECO:0007669"/>
    <property type="project" value="UniProtKB-EC"/>
</dbReference>
<evidence type="ECO:0000256" key="3">
    <source>
        <dbReference type="RuleBase" id="RU363094"/>
    </source>
</evidence>
<dbReference type="Gene3D" id="3.40.630.30">
    <property type="match status" value="1"/>
</dbReference>
<dbReference type="InterPro" id="IPR006464">
    <property type="entry name" value="AcTrfase_RimI/Ard1"/>
</dbReference>
<dbReference type="RefSeq" id="WP_079481625.1">
    <property type="nucleotide sequence ID" value="NZ_CBML010000006.1"/>
</dbReference>
<name>A0A1U6JPY8_9CLOT</name>
<dbReference type="PANTHER" id="PTHR42919:SF8">
    <property type="entry name" value="N-ALPHA-ACETYLTRANSFERASE 50"/>
    <property type="match status" value="1"/>
</dbReference>
<dbReference type="Pfam" id="PF00583">
    <property type="entry name" value="Acetyltransf_1"/>
    <property type="match status" value="1"/>
</dbReference>
<comment type="subcellular location">
    <subcellularLocation>
        <location evidence="3">Cytoplasm</location>
    </subcellularLocation>
</comment>
<dbReference type="EC" id="2.3.1.266" evidence="3"/>
<dbReference type="AlphaFoldDB" id="A0A1U6JPY8"/>
<evidence type="ECO:0000259" key="4">
    <source>
        <dbReference type="PROSITE" id="PS51186"/>
    </source>
</evidence>
<dbReference type="PROSITE" id="PS51186">
    <property type="entry name" value="GNAT"/>
    <property type="match status" value="1"/>
</dbReference>
<dbReference type="GeneID" id="66302582"/>
<dbReference type="EMBL" id="LT799839">
    <property type="protein sequence ID" value="SLK22103.1"/>
    <property type="molecule type" value="Genomic_DNA"/>
</dbReference>
<keyword evidence="1 5" id="KW-0808">Transferase</keyword>
<dbReference type="InterPro" id="IPR051556">
    <property type="entry name" value="N-term/lysine_N-AcTrnsfr"/>
</dbReference>
<organism evidence="5 6">
    <name type="scientific">Clostridium chauvoei JF4335</name>
    <dbReference type="NCBI Taxonomy" id="1351755"/>
    <lineage>
        <taxon>Bacteria</taxon>
        <taxon>Bacillati</taxon>
        <taxon>Bacillota</taxon>
        <taxon>Clostridia</taxon>
        <taxon>Eubacteriales</taxon>
        <taxon>Clostridiaceae</taxon>
        <taxon>Clostridium</taxon>
    </lineage>
</organism>
<evidence type="ECO:0000256" key="1">
    <source>
        <dbReference type="ARBA" id="ARBA00022679"/>
    </source>
</evidence>
<dbReference type="OrthoDB" id="9794566at2"/>
<dbReference type="InterPro" id="IPR000182">
    <property type="entry name" value="GNAT_dom"/>
</dbReference>
<evidence type="ECO:0000313" key="5">
    <source>
        <dbReference type="EMBL" id="SLK22103.1"/>
    </source>
</evidence>
<feature type="domain" description="N-acetyltransferase" evidence="4">
    <location>
        <begin position="3"/>
        <end position="149"/>
    </location>
</feature>
<dbReference type="SUPFAM" id="SSF55729">
    <property type="entry name" value="Acyl-CoA N-acyltransferases (Nat)"/>
    <property type="match status" value="1"/>
</dbReference>
<comment type="function">
    <text evidence="3">Acetylates the N-terminal alanine of ribosomal protein bS18.</text>
</comment>
<protein>
    <recommendedName>
        <fullName evidence="3">[Ribosomal protein bS18]-alanine N-acetyltransferase</fullName>
        <ecNumber evidence="3">2.3.1.266</ecNumber>
    </recommendedName>
</protein>
<reference evidence="6" key="1">
    <citation type="submission" date="2017-03" db="EMBL/GenBank/DDBJ databases">
        <authorList>
            <person name="Falquet L."/>
            <person name="Falquet L."/>
        </authorList>
    </citation>
    <scope>NUCLEOTIDE SEQUENCE [LARGE SCALE GENOMIC DNA]</scope>
</reference>
<comment type="similarity">
    <text evidence="3">Belongs to the acetyltransferase family. RimI subfamily.</text>
</comment>
<keyword evidence="2" id="KW-0012">Acyltransferase</keyword>
<dbReference type="Proteomes" id="UP000190476">
    <property type="component" value="Chromosome I"/>
</dbReference>
<dbReference type="CDD" id="cd04301">
    <property type="entry name" value="NAT_SF"/>
    <property type="match status" value="1"/>
</dbReference>
<dbReference type="InterPro" id="IPR016181">
    <property type="entry name" value="Acyl_CoA_acyltransferase"/>
</dbReference>
<sequence length="149" mass="17032">MKIAYNLMTSNDIDGVYEISNLCFSVPWSIESIKSELNNPLAKYIVAKEIASNRIIGFVGVWIIAGEGDITNIGVHPNYRKNHIATNLLQCLFKLCEDLNCNTINLEVRESNIPAQNLYTNFEFKNIGLRKGYYEDNKENAVLMQYNKF</sequence>
<accession>A0A1U6JPY8</accession>